<dbReference type="AlphaFoldDB" id="A0A323UYI2"/>
<dbReference type="EMBL" id="QKOE01000002">
    <property type="protein sequence ID" value="PZA17679.1"/>
    <property type="molecule type" value="Genomic_DNA"/>
</dbReference>
<dbReference type="Pfam" id="PF03466">
    <property type="entry name" value="LysR_substrate"/>
    <property type="match status" value="1"/>
</dbReference>
<evidence type="ECO:0000313" key="6">
    <source>
        <dbReference type="EMBL" id="PZA17679.1"/>
    </source>
</evidence>
<dbReference type="PRINTS" id="PR00039">
    <property type="entry name" value="HTHLYSR"/>
</dbReference>
<dbReference type="InterPro" id="IPR036388">
    <property type="entry name" value="WH-like_DNA-bd_sf"/>
</dbReference>
<sequence>MSRSLLRDLPLLELLALEATLRLGSLTRAADELSVTPSAISHRIRQIEQRLGVALIERQGRGVGPSAAGQSCQTELSRLVADFRALSHTLRNDAHQHLQIDTTPVLGTEWLTRQLPELHRRLAVTGLQVELATSRLVDTPPDPRADLVIELVTGTLPSDVRPLFAAHIGLYAACHLALATPITLEWLQAQPLVRHAGADWPHWLQTVFGQCPDLHYAITVDDPLTALEACIAGAGPVLLNTLAARPHVIEGRIYALHAARVHAGHYLLSLGARGQLKPLARRAADILNTLATTPPY</sequence>
<dbReference type="PANTHER" id="PTHR30537:SF79">
    <property type="entry name" value="TRANSCRIPTIONAL REGULATOR-RELATED"/>
    <property type="match status" value="1"/>
</dbReference>
<dbReference type="SUPFAM" id="SSF46785">
    <property type="entry name" value="Winged helix' DNA-binding domain"/>
    <property type="match status" value="1"/>
</dbReference>
<dbReference type="InterPro" id="IPR000847">
    <property type="entry name" value="LysR_HTH_N"/>
</dbReference>
<evidence type="ECO:0000256" key="4">
    <source>
        <dbReference type="ARBA" id="ARBA00023163"/>
    </source>
</evidence>
<dbReference type="InterPro" id="IPR058163">
    <property type="entry name" value="LysR-type_TF_proteobact-type"/>
</dbReference>
<dbReference type="OrthoDB" id="8591238at2"/>
<keyword evidence="4" id="KW-0804">Transcription</keyword>
<dbReference type="PROSITE" id="PS50931">
    <property type="entry name" value="HTH_LYSR"/>
    <property type="match status" value="1"/>
</dbReference>
<keyword evidence="7" id="KW-1185">Reference proteome</keyword>
<evidence type="ECO:0000256" key="2">
    <source>
        <dbReference type="ARBA" id="ARBA00023015"/>
    </source>
</evidence>
<keyword evidence="2" id="KW-0805">Transcription regulation</keyword>
<dbReference type="SUPFAM" id="SSF53850">
    <property type="entry name" value="Periplasmic binding protein-like II"/>
    <property type="match status" value="1"/>
</dbReference>
<proteinExistence type="inferred from homology"/>
<dbReference type="InterPro" id="IPR036390">
    <property type="entry name" value="WH_DNA-bd_sf"/>
</dbReference>
<dbReference type="GO" id="GO:0006351">
    <property type="term" value="P:DNA-templated transcription"/>
    <property type="evidence" value="ECO:0007669"/>
    <property type="project" value="TreeGrafter"/>
</dbReference>
<evidence type="ECO:0000259" key="5">
    <source>
        <dbReference type="PROSITE" id="PS50931"/>
    </source>
</evidence>
<organism evidence="6 7">
    <name type="scientific">Parazoarcus communis SWub3 = DSM 12120</name>
    <dbReference type="NCBI Taxonomy" id="1121029"/>
    <lineage>
        <taxon>Bacteria</taxon>
        <taxon>Pseudomonadati</taxon>
        <taxon>Pseudomonadota</taxon>
        <taxon>Betaproteobacteria</taxon>
        <taxon>Rhodocyclales</taxon>
        <taxon>Zoogloeaceae</taxon>
        <taxon>Parazoarcus</taxon>
    </lineage>
</organism>
<accession>A0A323UYI2</accession>
<dbReference type="PANTHER" id="PTHR30537">
    <property type="entry name" value="HTH-TYPE TRANSCRIPTIONAL REGULATOR"/>
    <property type="match status" value="1"/>
</dbReference>
<dbReference type="GO" id="GO:0043565">
    <property type="term" value="F:sequence-specific DNA binding"/>
    <property type="evidence" value="ECO:0007669"/>
    <property type="project" value="TreeGrafter"/>
</dbReference>
<reference evidence="6 7" key="1">
    <citation type="submission" date="2018-06" db="EMBL/GenBank/DDBJ databases">
        <title>Azoarcus communis strain SWub3 genome.</title>
        <authorList>
            <person name="Zorraquino Salvo V."/>
            <person name="Toubiana D."/>
            <person name="Blumwald E."/>
        </authorList>
    </citation>
    <scope>NUCLEOTIDE SEQUENCE [LARGE SCALE GENOMIC DNA]</scope>
    <source>
        <strain evidence="6 7">SWub3</strain>
    </source>
</reference>
<keyword evidence="3" id="KW-0238">DNA-binding</keyword>
<comment type="caution">
    <text evidence="6">The sequence shown here is derived from an EMBL/GenBank/DDBJ whole genome shotgun (WGS) entry which is preliminary data.</text>
</comment>
<dbReference type="RefSeq" id="WP_110523025.1">
    <property type="nucleotide sequence ID" value="NZ_QKOE01000002.1"/>
</dbReference>
<comment type="similarity">
    <text evidence="1">Belongs to the LysR transcriptional regulatory family.</text>
</comment>
<protein>
    <recommendedName>
        <fullName evidence="5">HTH lysR-type domain-containing protein</fullName>
    </recommendedName>
</protein>
<evidence type="ECO:0000256" key="1">
    <source>
        <dbReference type="ARBA" id="ARBA00009437"/>
    </source>
</evidence>
<dbReference type="Gene3D" id="1.10.10.10">
    <property type="entry name" value="Winged helix-like DNA-binding domain superfamily/Winged helix DNA-binding domain"/>
    <property type="match status" value="1"/>
</dbReference>
<gene>
    <name evidence="6" type="ORF">DNK49_03890</name>
</gene>
<evidence type="ECO:0000313" key="7">
    <source>
        <dbReference type="Proteomes" id="UP000248259"/>
    </source>
</evidence>
<evidence type="ECO:0000256" key="3">
    <source>
        <dbReference type="ARBA" id="ARBA00023125"/>
    </source>
</evidence>
<name>A0A323UYI2_9RHOO</name>
<dbReference type="InterPro" id="IPR005119">
    <property type="entry name" value="LysR_subst-bd"/>
</dbReference>
<dbReference type="Proteomes" id="UP000248259">
    <property type="component" value="Unassembled WGS sequence"/>
</dbReference>
<feature type="domain" description="HTH lysR-type" evidence="5">
    <location>
        <begin position="9"/>
        <end position="66"/>
    </location>
</feature>
<dbReference type="GO" id="GO:0003700">
    <property type="term" value="F:DNA-binding transcription factor activity"/>
    <property type="evidence" value="ECO:0007669"/>
    <property type="project" value="InterPro"/>
</dbReference>
<dbReference type="Pfam" id="PF00126">
    <property type="entry name" value="HTH_1"/>
    <property type="match status" value="1"/>
</dbReference>
<dbReference type="Gene3D" id="3.40.190.10">
    <property type="entry name" value="Periplasmic binding protein-like II"/>
    <property type="match status" value="2"/>
</dbReference>